<dbReference type="RefSeq" id="WP_104714204.1">
    <property type="nucleotide sequence ID" value="NZ_PTRA01000002.1"/>
</dbReference>
<dbReference type="Gene3D" id="3.40.630.30">
    <property type="match status" value="1"/>
</dbReference>
<dbReference type="OrthoDB" id="1452841at2"/>
<evidence type="ECO:0000313" key="5">
    <source>
        <dbReference type="Proteomes" id="UP000239590"/>
    </source>
</evidence>
<name>A0A2S7IJG8_9BACT</name>
<keyword evidence="1 4" id="KW-0808">Transferase</keyword>
<accession>A0A2S7IJG8</accession>
<dbReference type="Proteomes" id="UP000239590">
    <property type="component" value="Unassembled WGS sequence"/>
</dbReference>
<dbReference type="Pfam" id="PF13508">
    <property type="entry name" value="Acetyltransf_7"/>
    <property type="match status" value="1"/>
</dbReference>
<dbReference type="InterPro" id="IPR016181">
    <property type="entry name" value="Acyl_CoA_acyltransferase"/>
</dbReference>
<dbReference type="PROSITE" id="PS51186">
    <property type="entry name" value="GNAT"/>
    <property type="match status" value="1"/>
</dbReference>
<keyword evidence="2" id="KW-0012">Acyltransferase</keyword>
<evidence type="ECO:0000256" key="2">
    <source>
        <dbReference type="ARBA" id="ARBA00023315"/>
    </source>
</evidence>
<dbReference type="SUPFAM" id="SSF55729">
    <property type="entry name" value="Acyl-CoA N-acyltransferases (Nat)"/>
    <property type="match status" value="1"/>
</dbReference>
<evidence type="ECO:0000259" key="3">
    <source>
        <dbReference type="PROSITE" id="PS51186"/>
    </source>
</evidence>
<dbReference type="PANTHER" id="PTHR43800">
    <property type="entry name" value="PEPTIDYL-LYSINE N-ACETYLTRANSFERASE YJAB"/>
    <property type="match status" value="1"/>
</dbReference>
<dbReference type="InterPro" id="IPR000182">
    <property type="entry name" value="GNAT_dom"/>
</dbReference>
<dbReference type="EMBL" id="PTRA01000002">
    <property type="protein sequence ID" value="PQA56741.1"/>
    <property type="molecule type" value="Genomic_DNA"/>
</dbReference>
<organism evidence="4 5">
    <name type="scientific">Siphonobacter curvatus</name>
    <dbReference type="NCBI Taxonomy" id="2094562"/>
    <lineage>
        <taxon>Bacteria</taxon>
        <taxon>Pseudomonadati</taxon>
        <taxon>Bacteroidota</taxon>
        <taxon>Cytophagia</taxon>
        <taxon>Cytophagales</taxon>
        <taxon>Cytophagaceae</taxon>
        <taxon>Siphonobacter</taxon>
    </lineage>
</organism>
<proteinExistence type="predicted"/>
<dbReference type="AlphaFoldDB" id="A0A2S7IJG8"/>
<dbReference type="GO" id="GO:0016747">
    <property type="term" value="F:acyltransferase activity, transferring groups other than amino-acyl groups"/>
    <property type="evidence" value="ECO:0007669"/>
    <property type="project" value="InterPro"/>
</dbReference>
<gene>
    <name evidence="4" type="ORF">C5O19_15460</name>
</gene>
<feature type="domain" description="N-acetyltransferase" evidence="3">
    <location>
        <begin position="2"/>
        <end position="143"/>
    </location>
</feature>
<comment type="caution">
    <text evidence="4">The sequence shown here is derived from an EMBL/GenBank/DDBJ whole genome shotgun (WGS) entry which is preliminary data.</text>
</comment>
<dbReference type="PANTHER" id="PTHR43800:SF1">
    <property type="entry name" value="PEPTIDYL-LYSINE N-ACETYLTRANSFERASE YJAB"/>
    <property type="match status" value="1"/>
</dbReference>
<reference evidence="5" key="1">
    <citation type="submission" date="2018-02" db="EMBL/GenBank/DDBJ databases">
        <title>Genome sequencing of Solimonas sp. HR-BB.</title>
        <authorList>
            <person name="Lee Y."/>
            <person name="Jeon C.O."/>
        </authorList>
    </citation>
    <scope>NUCLEOTIDE SEQUENCE [LARGE SCALE GENOMIC DNA]</scope>
    <source>
        <strain evidence="5">HR-U</strain>
    </source>
</reference>
<keyword evidence="5" id="KW-1185">Reference proteome</keyword>
<evidence type="ECO:0000313" key="4">
    <source>
        <dbReference type="EMBL" id="PQA56741.1"/>
    </source>
</evidence>
<sequence>MRILRKVEPYELPELVDLWLTTSLIAHPFIPGAYWRDNKAAMLQEYLPASEVYVIDCGGRLCGFLALVDDHVAALFISPFEQGKGYGTQLLNYAKTIRSELTLNVYQKNQQSVQYYQKNGFEIHSETVDTASGEKEYSMRWRC</sequence>
<protein>
    <submittedName>
        <fullName evidence="4">GNAT family N-acetyltransferase</fullName>
    </submittedName>
</protein>
<dbReference type="CDD" id="cd04301">
    <property type="entry name" value="NAT_SF"/>
    <property type="match status" value="1"/>
</dbReference>
<evidence type="ECO:0000256" key="1">
    <source>
        <dbReference type="ARBA" id="ARBA00022679"/>
    </source>
</evidence>